<evidence type="ECO:0000256" key="4">
    <source>
        <dbReference type="ARBA" id="ARBA00022496"/>
    </source>
</evidence>
<dbReference type="InterPro" id="IPR012910">
    <property type="entry name" value="Plug_dom"/>
</dbReference>
<keyword evidence="2 11" id="KW-0813">Transport</keyword>
<evidence type="ECO:0000256" key="9">
    <source>
        <dbReference type="ARBA" id="ARBA00023136"/>
    </source>
</evidence>
<keyword evidence="10 11" id="KW-0998">Cell outer membrane</keyword>
<dbReference type="Gene3D" id="2.40.170.20">
    <property type="entry name" value="TonB-dependent receptor, beta-barrel domain"/>
    <property type="match status" value="1"/>
</dbReference>
<organism evidence="14 15">
    <name type="scientific">Brevundimonas goettingensis</name>
    <dbReference type="NCBI Taxonomy" id="2774190"/>
    <lineage>
        <taxon>Bacteria</taxon>
        <taxon>Pseudomonadati</taxon>
        <taxon>Pseudomonadota</taxon>
        <taxon>Alphaproteobacteria</taxon>
        <taxon>Caulobacterales</taxon>
        <taxon>Caulobacteraceae</taxon>
        <taxon>Brevundimonas</taxon>
    </lineage>
</organism>
<evidence type="ECO:0000259" key="13">
    <source>
        <dbReference type="SMART" id="SM00965"/>
    </source>
</evidence>
<dbReference type="AlphaFoldDB" id="A0A975GW59"/>
<keyword evidence="3 11" id="KW-1134">Transmembrane beta strand</keyword>
<name>A0A975GW59_9CAUL</name>
<dbReference type="SUPFAM" id="SSF56935">
    <property type="entry name" value="Porins"/>
    <property type="match status" value="1"/>
</dbReference>
<evidence type="ECO:0000256" key="6">
    <source>
        <dbReference type="ARBA" id="ARBA00023004"/>
    </source>
</evidence>
<keyword evidence="7" id="KW-0406">Ion transport</keyword>
<keyword evidence="15" id="KW-1185">Reference proteome</keyword>
<dbReference type="Proteomes" id="UP000663918">
    <property type="component" value="Chromosome"/>
</dbReference>
<dbReference type="InterPro" id="IPR000531">
    <property type="entry name" value="Beta-barrel_TonB"/>
</dbReference>
<comment type="subcellular location">
    <subcellularLocation>
        <location evidence="1 11">Cell outer membrane</location>
        <topology evidence="1 11">Multi-pass membrane protein</topology>
    </subcellularLocation>
</comment>
<keyword evidence="9 11" id="KW-0472">Membrane</keyword>
<dbReference type="GO" id="GO:0009279">
    <property type="term" value="C:cell outer membrane"/>
    <property type="evidence" value="ECO:0007669"/>
    <property type="project" value="UniProtKB-SubCell"/>
</dbReference>
<dbReference type="InterPro" id="IPR036942">
    <property type="entry name" value="Beta-barrel_TonB_sf"/>
</dbReference>
<dbReference type="Pfam" id="PF07660">
    <property type="entry name" value="STN"/>
    <property type="match status" value="1"/>
</dbReference>
<keyword evidence="6" id="KW-0408">Iron</keyword>
<reference evidence="14" key="1">
    <citation type="submission" date="2020-09" db="EMBL/GenBank/DDBJ databases">
        <title>Brevundimonas sp. LVF2 isolated from a puddle in Goettingen, Germany.</title>
        <authorList>
            <person name="Friedrich I."/>
            <person name="Klassen A."/>
            <person name="Hannes N."/>
            <person name="Schneider D."/>
            <person name="Hertel R."/>
            <person name="Daniel R."/>
        </authorList>
    </citation>
    <scope>NUCLEOTIDE SEQUENCE</scope>
    <source>
        <strain evidence="14">LVF2</strain>
    </source>
</reference>
<dbReference type="RefSeq" id="WP_207931541.1">
    <property type="nucleotide sequence ID" value="NZ_CP062222.1"/>
</dbReference>
<dbReference type="Pfam" id="PF00593">
    <property type="entry name" value="TonB_dep_Rec_b-barrel"/>
    <property type="match status" value="1"/>
</dbReference>
<proteinExistence type="inferred from homology"/>
<keyword evidence="4" id="KW-0410">Iron transport</keyword>
<evidence type="ECO:0000256" key="7">
    <source>
        <dbReference type="ARBA" id="ARBA00023065"/>
    </source>
</evidence>
<dbReference type="KEGG" id="bgoe:IFJ75_05005"/>
<keyword evidence="14" id="KW-0675">Receptor</keyword>
<dbReference type="SMART" id="SM00965">
    <property type="entry name" value="STN"/>
    <property type="match status" value="1"/>
</dbReference>
<evidence type="ECO:0000256" key="10">
    <source>
        <dbReference type="ARBA" id="ARBA00023237"/>
    </source>
</evidence>
<evidence type="ECO:0000256" key="11">
    <source>
        <dbReference type="PROSITE-ProRule" id="PRU01360"/>
    </source>
</evidence>
<dbReference type="PANTHER" id="PTHR32552:SF81">
    <property type="entry name" value="TONB-DEPENDENT OUTER MEMBRANE RECEPTOR"/>
    <property type="match status" value="1"/>
</dbReference>
<dbReference type="Gene3D" id="3.55.50.30">
    <property type="match status" value="1"/>
</dbReference>
<dbReference type="Pfam" id="PF07715">
    <property type="entry name" value="Plug"/>
    <property type="match status" value="1"/>
</dbReference>
<evidence type="ECO:0000256" key="12">
    <source>
        <dbReference type="RuleBase" id="RU003357"/>
    </source>
</evidence>
<evidence type="ECO:0000256" key="2">
    <source>
        <dbReference type="ARBA" id="ARBA00022448"/>
    </source>
</evidence>
<dbReference type="PROSITE" id="PS52016">
    <property type="entry name" value="TONB_DEPENDENT_REC_3"/>
    <property type="match status" value="1"/>
</dbReference>
<dbReference type="EMBL" id="CP062222">
    <property type="protein sequence ID" value="QTC92261.1"/>
    <property type="molecule type" value="Genomic_DNA"/>
</dbReference>
<evidence type="ECO:0000256" key="3">
    <source>
        <dbReference type="ARBA" id="ARBA00022452"/>
    </source>
</evidence>
<protein>
    <submittedName>
        <fullName evidence="14">TonB-dependent receptor</fullName>
    </submittedName>
</protein>
<evidence type="ECO:0000313" key="15">
    <source>
        <dbReference type="Proteomes" id="UP000663918"/>
    </source>
</evidence>
<keyword evidence="5 11" id="KW-0812">Transmembrane</keyword>
<evidence type="ECO:0000256" key="1">
    <source>
        <dbReference type="ARBA" id="ARBA00004571"/>
    </source>
</evidence>
<dbReference type="InterPro" id="IPR011662">
    <property type="entry name" value="Secretin/TonB_short_N"/>
</dbReference>
<dbReference type="InterPro" id="IPR039426">
    <property type="entry name" value="TonB-dep_rcpt-like"/>
</dbReference>
<evidence type="ECO:0000256" key="8">
    <source>
        <dbReference type="ARBA" id="ARBA00023077"/>
    </source>
</evidence>
<evidence type="ECO:0000313" key="14">
    <source>
        <dbReference type="EMBL" id="QTC92261.1"/>
    </source>
</evidence>
<keyword evidence="8 12" id="KW-0798">TonB box</keyword>
<sequence length="798" mass="86417">MLAISCLTTLLATPAEARQSRAFNIPRQGVRDALLDLALQSRRSLGGEVGACRGTSPAVHGAVSLETALDRILTGSGCSWSIGTNGAVIIRRAAPPAAPVPRRPAPPAIDYPAEASELSDIVVTAERRPDTAQQAPTALTALSGDRIGLADVTDLTDVSSLVAGMTTTNLGSGRNKILLRGMSDGAFTGLTQSTVAIYLDLAPITYSAPDPDLKLLDIERVEVLRGPHGTLYGTGPIGGVVRIVTHSPNPDDLKLELSATNSWTHSGGQNTDYSATGNLPLIDGRLAIRGSIYEESFGGYINDVNLNLHRVNDGTRHGGRIAVGAWLNPDWSLTAGYVRQSIKTEDTHYVYRVLGGLTRANLVREPHENQFEETYVTLNGQGDWGRLDASVAEINHDFTSRYDASSALITFGSFGRIGALDEVKNIRLLVGEATWHSPDAGPLRWLAGGFFSTSRTPSVTNLSALRPLPVEQIYTENRLDKLDEVAAYGELSLDLKPDLTATVGARYYRVNYSAISDVDHYGFHRPFAGEGDGDGLSPKFGLDYRYSPDLNLYALISQGHRTGGFNTAGPIWQQFTGRVGMPAREYRPDTLWNYEVGAKARLWDGKVQARVAAFVSRWKDIQSDQFLPTGLAYAVNVGDGANKGLEIETNWQPSDRLILRFNTLLADPEITRPSPAFNSKGDAGLPGVPAISANLNASYRRPLWRDLVFTSDAVVAYVGASRLTFDASRRYRMGDYVTGRLSAGIEGDHWTATAFVDNPADTEANTFSFGDPFRLPEALATTPLRPRTIGLTLTWSPW</sequence>
<dbReference type="PANTHER" id="PTHR32552">
    <property type="entry name" value="FERRICHROME IRON RECEPTOR-RELATED"/>
    <property type="match status" value="1"/>
</dbReference>
<evidence type="ECO:0000256" key="5">
    <source>
        <dbReference type="ARBA" id="ARBA00022692"/>
    </source>
</evidence>
<gene>
    <name evidence="14" type="ORF">IFJ75_05005</name>
</gene>
<dbReference type="GO" id="GO:0006826">
    <property type="term" value="P:iron ion transport"/>
    <property type="evidence" value="ECO:0007669"/>
    <property type="project" value="UniProtKB-KW"/>
</dbReference>
<accession>A0A975GW59</accession>
<comment type="similarity">
    <text evidence="11 12">Belongs to the TonB-dependent receptor family.</text>
</comment>
<feature type="domain" description="Secretin/TonB short N-terminal" evidence="13">
    <location>
        <begin position="43"/>
        <end position="93"/>
    </location>
</feature>